<gene>
    <name evidence="2" type="ORF">SDC9_148221</name>
</gene>
<sequence length="132" mass="15374">MRYQNLNRFSDSEFKRLVGVPRPVFTEMVEVLEKAESLKKKSGRPHTLAIEDQLLLTLNYLRNYSTQLELAANYHIAESNVNRTIKKVEDALMKSRCFTLPKRSITTADEHFNWVIIDATECSIERPKKKSE</sequence>
<reference evidence="2" key="1">
    <citation type="submission" date="2019-08" db="EMBL/GenBank/DDBJ databases">
        <authorList>
            <person name="Kucharzyk K."/>
            <person name="Murdoch R.W."/>
            <person name="Higgins S."/>
            <person name="Loffler F."/>
        </authorList>
    </citation>
    <scope>NUCLEOTIDE SEQUENCE</scope>
</reference>
<organism evidence="2">
    <name type="scientific">bioreactor metagenome</name>
    <dbReference type="NCBI Taxonomy" id="1076179"/>
    <lineage>
        <taxon>unclassified sequences</taxon>
        <taxon>metagenomes</taxon>
        <taxon>ecological metagenomes</taxon>
    </lineage>
</organism>
<accession>A0A645EIC3</accession>
<feature type="domain" description="Transposase Helix-turn-helix" evidence="1">
    <location>
        <begin position="47"/>
        <end position="95"/>
    </location>
</feature>
<dbReference type="InterPro" id="IPR027805">
    <property type="entry name" value="Transposase_HTH_dom"/>
</dbReference>
<proteinExistence type="predicted"/>
<protein>
    <submittedName>
        <fullName evidence="2">IS5 family transposase ISAba27</fullName>
    </submittedName>
</protein>
<dbReference type="Pfam" id="PF13613">
    <property type="entry name" value="HTH_Tnp_4"/>
    <property type="match status" value="1"/>
</dbReference>
<name>A0A645EIC3_9ZZZZ</name>
<dbReference type="EMBL" id="VSSQ01047046">
    <property type="protein sequence ID" value="MPN01022.1"/>
    <property type="molecule type" value="Genomic_DNA"/>
</dbReference>
<evidence type="ECO:0000259" key="1">
    <source>
        <dbReference type="Pfam" id="PF13613"/>
    </source>
</evidence>
<comment type="caution">
    <text evidence="2">The sequence shown here is derived from an EMBL/GenBank/DDBJ whole genome shotgun (WGS) entry which is preliminary data.</text>
</comment>
<evidence type="ECO:0000313" key="2">
    <source>
        <dbReference type="EMBL" id="MPN01022.1"/>
    </source>
</evidence>
<dbReference type="AlphaFoldDB" id="A0A645EIC3"/>